<feature type="domain" description="Transcription regulator PadR N-terminal" evidence="1">
    <location>
        <begin position="11"/>
        <end position="78"/>
    </location>
</feature>
<dbReference type="InterPro" id="IPR005149">
    <property type="entry name" value="Tscrpt_reg_PadR_N"/>
</dbReference>
<sequence length="160" mass="18635">MKLKGLLKLLILKELADNDACGYELISRIEEITSKKPSPGSIYPLLNDLNEKGFLNVKTIGGKKVYSLSERGKEYLKELKEKEKELISEKVKFLISWGILSEKDAEEMLAFIKNFRNRHRKLYRIRNWMKFENAVISAAEKDKTAVEKLIEEFLEKIKLI</sequence>
<organism evidence="2">
    <name type="scientific">Geoglobus ahangari</name>
    <dbReference type="NCBI Taxonomy" id="113653"/>
    <lineage>
        <taxon>Archaea</taxon>
        <taxon>Methanobacteriati</taxon>
        <taxon>Methanobacteriota</taxon>
        <taxon>Archaeoglobi</taxon>
        <taxon>Archaeoglobales</taxon>
        <taxon>Archaeoglobaceae</taxon>
        <taxon>Geoglobus</taxon>
    </lineage>
</organism>
<dbReference type="InterPro" id="IPR036390">
    <property type="entry name" value="WH_DNA-bd_sf"/>
</dbReference>
<evidence type="ECO:0000313" key="2">
    <source>
        <dbReference type="EMBL" id="HGE66268.1"/>
    </source>
</evidence>
<dbReference type="EMBL" id="DTAK01000068">
    <property type="protein sequence ID" value="HGU59990.1"/>
    <property type="molecule type" value="Genomic_DNA"/>
</dbReference>
<evidence type="ECO:0000313" key="3">
    <source>
        <dbReference type="EMBL" id="HGU59990.1"/>
    </source>
</evidence>
<reference evidence="2" key="1">
    <citation type="journal article" date="2020" name="mSystems">
        <title>Genome- and Community-Level Interaction Insights into Carbon Utilization and Element Cycling Functions of Hydrothermarchaeota in Hydrothermal Sediment.</title>
        <authorList>
            <person name="Zhou Z."/>
            <person name="Liu Y."/>
            <person name="Xu W."/>
            <person name="Pan J."/>
            <person name="Luo Z.H."/>
            <person name="Li M."/>
        </authorList>
    </citation>
    <scope>NUCLEOTIDE SEQUENCE [LARGE SCALE GENOMIC DNA]</scope>
    <source>
        <strain evidence="4">SpSt-10</strain>
        <strain evidence="3">SpSt-62</strain>
        <strain evidence="2">SpSt-97</strain>
    </source>
</reference>
<evidence type="ECO:0000313" key="4">
    <source>
        <dbReference type="EMBL" id="HHF48652.1"/>
    </source>
</evidence>
<dbReference type="EMBL" id="DRUC01000090">
    <property type="protein sequence ID" value="HHF48652.1"/>
    <property type="molecule type" value="Genomic_DNA"/>
</dbReference>
<gene>
    <name evidence="4" type="ORF">ENL48_05825</name>
    <name evidence="3" type="ORF">ENT89_07655</name>
    <name evidence="2" type="ORF">ENX77_03975</name>
</gene>
<dbReference type="InterPro" id="IPR036388">
    <property type="entry name" value="WH-like_DNA-bd_sf"/>
</dbReference>
<dbReference type="Gene3D" id="1.10.10.10">
    <property type="entry name" value="Winged helix-like DNA-binding domain superfamily/Winged helix DNA-binding domain"/>
    <property type="match status" value="1"/>
</dbReference>
<dbReference type="AlphaFoldDB" id="A0A7C3UHD0"/>
<dbReference type="Pfam" id="PF03551">
    <property type="entry name" value="PadR"/>
    <property type="match status" value="1"/>
</dbReference>
<name>A0A7C3UHD0_9EURY</name>
<dbReference type="EMBL" id="DTPI01000028">
    <property type="protein sequence ID" value="HGE66268.1"/>
    <property type="molecule type" value="Genomic_DNA"/>
</dbReference>
<dbReference type="PANTHER" id="PTHR43252:SF5">
    <property type="entry name" value="TRANSCRIPTIONAL REGULATOR, PADR-LIKE FAMILY"/>
    <property type="match status" value="1"/>
</dbReference>
<protein>
    <submittedName>
        <fullName evidence="2">PadR family transcriptional regulator</fullName>
    </submittedName>
</protein>
<comment type="caution">
    <text evidence="2">The sequence shown here is derived from an EMBL/GenBank/DDBJ whole genome shotgun (WGS) entry which is preliminary data.</text>
</comment>
<dbReference type="SUPFAM" id="SSF46785">
    <property type="entry name" value="Winged helix' DNA-binding domain"/>
    <property type="match status" value="1"/>
</dbReference>
<accession>A0A7C3UHD0</accession>
<proteinExistence type="predicted"/>
<evidence type="ECO:0000259" key="1">
    <source>
        <dbReference type="Pfam" id="PF03551"/>
    </source>
</evidence>
<dbReference type="PANTHER" id="PTHR43252">
    <property type="entry name" value="TRANSCRIPTIONAL REGULATOR YQJI"/>
    <property type="match status" value="1"/>
</dbReference>